<evidence type="ECO:0000256" key="5">
    <source>
        <dbReference type="ARBA" id="ARBA00022777"/>
    </source>
</evidence>
<name>A0AA39UC28_9AGAR</name>
<keyword evidence="5 11" id="KW-0418">Kinase</keyword>
<evidence type="ECO:0000256" key="8">
    <source>
        <dbReference type="ARBA" id="ARBA00048679"/>
    </source>
</evidence>
<evidence type="ECO:0000259" key="10">
    <source>
        <dbReference type="PROSITE" id="PS50011"/>
    </source>
</evidence>
<evidence type="ECO:0000256" key="9">
    <source>
        <dbReference type="SAM" id="MobiDB-lite"/>
    </source>
</evidence>
<dbReference type="InterPro" id="IPR008266">
    <property type="entry name" value="Tyr_kinase_AS"/>
</dbReference>
<feature type="domain" description="Protein kinase" evidence="10">
    <location>
        <begin position="45"/>
        <end position="430"/>
    </location>
</feature>
<feature type="region of interest" description="Disordered" evidence="9">
    <location>
        <begin position="205"/>
        <end position="225"/>
    </location>
</feature>
<dbReference type="GO" id="GO:0005634">
    <property type="term" value="C:nucleus"/>
    <property type="evidence" value="ECO:0007669"/>
    <property type="project" value="TreeGrafter"/>
</dbReference>
<evidence type="ECO:0000256" key="7">
    <source>
        <dbReference type="ARBA" id="ARBA00047899"/>
    </source>
</evidence>
<dbReference type="InterPro" id="IPR051334">
    <property type="entry name" value="SRPK"/>
</dbReference>
<comment type="catalytic activity">
    <reaction evidence="8">
        <text>L-seryl-[protein] + ATP = O-phospho-L-seryl-[protein] + ADP + H(+)</text>
        <dbReference type="Rhea" id="RHEA:17989"/>
        <dbReference type="Rhea" id="RHEA-COMP:9863"/>
        <dbReference type="Rhea" id="RHEA-COMP:11604"/>
        <dbReference type="ChEBI" id="CHEBI:15378"/>
        <dbReference type="ChEBI" id="CHEBI:29999"/>
        <dbReference type="ChEBI" id="CHEBI:30616"/>
        <dbReference type="ChEBI" id="CHEBI:83421"/>
        <dbReference type="ChEBI" id="CHEBI:456216"/>
        <dbReference type="EC" id="2.7.11.1"/>
    </reaction>
</comment>
<dbReference type="Pfam" id="PF00069">
    <property type="entry name" value="Pkinase"/>
    <property type="match status" value="1"/>
</dbReference>
<evidence type="ECO:0000313" key="12">
    <source>
        <dbReference type="Proteomes" id="UP001175227"/>
    </source>
</evidence>
<dbReference type="PROSITE" id="PS50011">
    <property type="entry name" value="PROTEIN_KINASE_DOM"/>
    <property type="match status" value="1"/>
</dbReference>
<accession>A0AA39UC28</accession>
<evidence type="ECO:0000256" key="2">
    <source>
        <dbReference type="ARBA" id="ARBA00022527"/>
    </source>
</evidence>
<dbReference type="EC" id="2.7.11.1" evidence="1"/>
<proteinExistence type="predicted"/>
<comment type="caution">
    <text evidence="11">The sequence shown here is derived from an EMBL/GenBank/DDBJ whole genome shotgun (WGS) entry which is preliminary data.</text>
</comment>
<dbReference type="SMART" id="SM00220">
    <property type="entry name" value="S_TKc"/>
    <property type="match status" value="1"/>
</dbReference>
<keyword evidence="4" id="KW-0547">Nucleotide-binding</keyword>
<reference evidence="11" key="1">
    <citation type="submission" date="2023-06" db="EMBL/GenBank/DDBJ databases">
        <authorList>
            <consortium name="Lawrence Berkeley National Laboratory"/>
            <person name="Ahrendt S."/>
            <person name="Sahu N."/>
            <person name="Indic B."/>
            <person name="Wong-Bajracharya J."/>
            <person name="Merenyi Z."/>
            <person name="Ke H.-M."/>
            <person name="Monk M."/>
            <person name="Kocsube S."/>
            <person name="Drula E."/>
            <person name="Lipzen A."/>
            <person name="Balint B."/>
            <person name="Henrissat B."/>
            <person name="Andreopoulos B."/>
            <person name="Martin F.M."/>
            <person name="Harder C.B."/>
            <person name="Rigling D."/>
            <person name="Ford K.L."/>
            <person name="Foster G.D."/>
            <person name="Pangilinan J."/>
            <person name="Papanicolaou A."/>
            <person name="Barry K."/>
            <person name="LaButti K."/>
            <person name="Viragh M."/>
            <person name="Koriabine M."/>
            <person name="Yan M."/>
            <person name="Riley R."/>
            <person name="Champramary S."/>
            <person name="Plett K.L."/>
            <person name="Tsai I.J."/>
            <person name="Slot J."/>
            <person name="Sipos G."/>
            <person name="Plett J."/>
            <person name="Nagy L.G."/>
            <person name="Grigoriev I.V."/>
        </authorList>
    </citation>
    <scope>NUCLEOTIDE SEQUENCE</scope>
    <source>
        <strain evidence="11">ICMP 16352</strain>
    </source>
</reference>
<evidence type="ECO:0000313" key="11">
    <source>
        <dbReference type="EMBL" id="KAK0483777.1"/>
    </source>
</evidence>
<protein>
    <recommendedName>
        <fullName evidence="1">non-specific serine/threonine protein kinase</fullName>
        <ecNumber evidence="1">2.7.11.1</ecNumber>
    </recommendedName>
</protein>
<feature type="compositionally biased region" description="Basic and acidic residues" evidence="9">
    <location>
        <begin position="205"/>
        <end position="216"/>
    </location>
</feature>
<dbReference type="PANTHER" id="PTHR47634">
    <property type="entry name" value="PROTEIN KINASE DOMAIN-CONTAINING PROTEIN-RELATED"/>
    <property type="match status" value="1"/>
</dbReference>
<evidence type="ECO:0000256" key="3">
    <source>
        <dbReference type="ARBA" id="ARBA00022679"/>
    </source>
</evidence>
<dbReference type="AlphaFoldDB" id="A0AA39UC28"/>
<keyword evidence="3" id="KW-0808">Transferase</keyword>
<sequence>MYCWENRQSQSFIPSRLDEVEDVEEYRPGGFHPMSIGDVFADGRYRVIHKLGFGGSSTIWLALDRHKQLDRLVTLKAMRADVSSKAPNELSDLAVPQMLQADPHCSSCVPQAVEDHFVVEGPNGSHRFLVYPFTGPKCSSLSGSRRLRGDLARSVAKQTATAVHHMHCAGFVHGDITTSNILFHVSERILEWSDAEVYAHFGRPETEEVRTRDGHPRGPHAPPELIGTVESSRLTGASIFQENVVVVDFGQSYAVVSPRKDYEPATVINYQSLEARFEGRAGLDADVWALGCAIFEIRAGFPLFDSFFGSDTDILRQSFETLGRLPDPWWGSFQERALWFEENGQVKSLQAQELAGAFLQASKSSVRDKLRSIGTQDDSPSSDEGPMIEKSGVRLPEEEVALLGDLLERMLVYRPEDRIGIQEVIDHPWFSL</sequence>
<dbReference type="PROSITE" id="PS00109">
    <property type="entry name" value="PROTEIN_KINASE_TYR"/>
    <property type="match status" value="1"/>
</dbReference>
<dbReference type="GO" id="GO:0005524">
    <property type="term" value="F:ATP binding"/>
    <property type="evidence" value="ECO:0007669"/>
    <property type="project" value="UniProtKB-KW"/>
</dbReference>
<organism evidence="11 12">
    <name type="scientific">Armillaria novae-zelandiae</name>
    <dbReference type="NCBI Taxonomy" id="153914"/>
    <lineage>
        <taxon>Eukaryota</taxon>
        <taxon>Fungi</taxon>
        <taxon>Dikarya</taxon>
        <taxon>Basidiomycota</taxon>
        <taxon>Agaricomycotina</taxon>
        <taxon>Agaricomycetes</taxon>
        <taxon>Agaricomycetidae</taxon>
        <taxon>Agaricales</taxon>
        <taxon>Marasmiineae</taxon>
        <taxon>Physalacriaceae</taxon>
        <taxon>Armillaria</taxon>
    </lineage>
</organism>
<dbReference type="EMBL" id="JAUEPR010000006">
    <property type="protein sequence ID" value="KAK0483777.1"/>
    <property type="molecule type" value="Genomic_DNA"/>
</dbReference>
<keyword evidence="6" id="KW-0067">ATP-binding</keyword>
<dbReference type="Proteomes" id="UP001175227">
    <property type="component" value="Unassembled WGS sequence"/>
</dbReference>
<dbReference type="PANTHER" id="PTHR47634:SF9">
    <property type="entry name" value="PROTEIN KINASE DOMAIN-CONTAINING PROTEIN-RELATED"/>
    <property type="match status" value="1"/>
</dbReference>
<dbReference type="Gene3D" id="1.10.510.10">
    <property type="entry name" value="Transferase(Phosphotransferase) domain 1"/>
    <property type="match status" value="1"/>
</dbReference>
<dbReference type="InterPro" id="IPR000719">
    <property type="entry name" value="Prot_kinase_dom"/>
</dbReference>
<feature type="region of interest" description="Disordered" evidence="9">
    <location>
        <begin position="370"/>
        <end position="390"/>
    </location>
</feature>
<evidence type="ECO:0000256" key="4">
    <source>
        <dbReference type="ARBA" id="ARBA00022741"/>
    </source>
</evidence>
<dbReference type="GO" id="GO:0004674">
    <property type="term" value="F:protein serine/threonine kinase activity"/>
    <property type="evidence" value="ECO:0007669"/>
    <property type="project" value="UniProtKB-KW"/>
</dbReference>
<evidence type="ECO:0000256" key="6">
    <source>
        <dbReference type="ARBA" id="ARBA00022840"/>
    </source>
</evidence>
<dbReference type="GO" id="GO:0000245">
    <property type="term" value="P:spliceosomal complex assembly"/>
    <property type="evidence" value="ECO:0007669"/>
    <property type="project" value="TreeGrafter"/>
</dbReference>
<dbReference type="SUPFAM" id="SSF56112">
    <property type="entry name" value="Protein kinase-like (PK-like)"/>
    <property type="match status" value="1"/>
</dbReference>
<evidence type="ECO:0000256" key="1">
    <source>
        <dbReference type="ARBA" id="ARBA00012513"/>
    </source>
</evidence>
<dbReference type="GO" id="GO:0050684">
    <property type="term" value="P:regulation of mRNA processing"/>
    <property type="evidence" value="ECO:0007669"/>
    <property type="project" value="TreeGrafter"/>
</dbReference>
<keyword evidence="12" id="KW-1185">Reference proteome</keyword>
<dbReference type="InterPro" id="IPR011009">
    <property type="entry name" value="Kinase-like_dom_sf"/>
</dbReference>
<comment type="catalytic activity">
    <reaction evidence="7">
        <text>L-threonyl-[protein] + ATP = O-phospho-L-threonyl-[protein] + ADP + H(+)</text>
        <dbReference type="Rhea" id="RHEA:46608"/>
        <dbReference type="Rhea" id="RHEA-COMP:11060"/>
        <dbReference type="Rhea" id="RHEA-COMP:11605"/>
        <dbReference type="ChEBI" id="CHEBI:15378"/>
        <dbReference type="ChEBI" id="CHEBI:30013"/>
        <dbReference type="ChEBI" id="CHEBI:30616"/>
        <dbReference type="ChEBI" id="CHEBI:61977"/>
        <dbReference type="ChEBI" id="CHEBI:456216"/>
        <dbReference type="EC" id="2.7.11.1"/>
    </reaction>
</comment>
<dbReference type="Gene3D" id="3.30.200.20">
    <property type="entry name" value="Phosphorylase Kinase, domain 1"/>
    <property type="match status" value="1"/>
</dbReference>
<gene>
    <name evidence="11" type="ORF">IW261DRAFT_1675294</name>
</gene>
<keyword evidence="2" id="KW-0723">Serine/threonine-protein kinase</keyword>
<dbReference type="GO" id="GO:0005737">
    <property type="term" value="C:cytoplasm"/>
    <property type="evidence" value="ECO:0007669"/>
    <property type="project" value="TreeGrafter"/>
</dbReference>